<organism evidence="11">
    <name type="scientific">Desulfomonile tiedjei</name>
    <dbReference type="NCBI Taxonomy" id="2358"/>
    <lineage>
        <taxon>Bacteria</taxon>
        <taxon>Pseudomonadati</taxon>
        <taxon>Thermodesulfobacteriota</taxon>
        <taxon>Desulfomonilia</taxon>
        <taxon>Desulfomonilales</taxon>
        <taxon>Desulfomonilaceae</taxon>
        <taxon>Desulfomonile</taxon>
    </lineage>
</organism>
<proteinExistence type="predicted"/>
<keyword evidence="6" id="KW-0547">Nucleotide-binding</keyword>
<keyword evidence="7 11" id="KW-0067">ATP-binding</keyword>
<evidence type="ECO:0000256" key="2">
    <source>
        <dbReference type="ARBA" id="ARBA00022448"/>
    </source>
</evidence>
<dbReference type="Gene3D" id="3.40.50.300">
    <property type="entry name" value="P-loop containing nucleotide triphosphate hydrolases"/>
    <property type="match status" value="2"/>
</dbReference>
<feature type="domain" description="ABC transporter" evidence="10">
    <location>
        <begin position="261"/>
        <end position="504"/>
    </location>
</feature>
<dbReference type="InterPro" id="IPR027417">
    <property type="entry name" value="P-loop_NTPase"/>
</dbReference>
<dbReference type="InterPro" id="IPR003439">
    <property type="entry name" value="ABC_transporter-like_ATP-bd"/>
</dbReference>
<dbReference type="EMBL" id="DTGT01000196">
    <property type="protein sequence ID" value="HGH60915.1"/>
    <property type="molecule type" value="Genomic_DNA"/>
</dbReference>
<keyword evidence="5" id="KW-0677">Repeat</keyword>
<dbReference type="SUPFAM" id="SSF52540">
    <property type="entry name" value="P-loop containing nucleoside triphosphate hydrolases"/>
    <property type="match status" value="2"/>
</dbReference>
<dbReference type="InterPro" id="IPR050107">
    <property type="entry name" value="ABC_carbohydrate_import_ATPase"/>
</dbReference>
<dbReference type="CDD" id="cd03215">
    <property type="entry name" value="ABC_Carb_Monos_II"/>
    <property type="match status" value="1"/>
</dbReference>
<protein>
    <submittedName>
        <fullName evidence="11">Sugar ABC transporter ATP-binding protein</fullName>
    </submittedName>
</protein>
<evidence type="ECO:0000256" key="3">
    <source>
        <dbReference type="ARBA" id="ARBA00022475"/>
    </source>
</evidence>
<dbReference type="InterPro" id="IPR017871">
    <property type="entry name" value="ABC_transporter-like_CS"/>
</dbReference>
<dbReference type="GO" id="GO:0005886">
    <property type="term" value="C:plasma membrane"/>
    <property type="evidence" value="ECO:0007669"/>
    <property type="project" value="UniProtKB-SubCell"/>
</dbReference>
<comment type="subcellular location">
    <subcellularLocation>
        <location evidence="1">Cell membrane</location>
        <topology evidence="1">Peripheral membrane protein</topology>
    </subcellularLocation>
</comment>
<keyword evidence="2" id="KW-0813">Transport</keyword>
<evidence type="ECO:0000256" key="7">
    <source>
        <dbReference type="ARBA" id="ARBA00022840"/>
    </source>
</evidence>
<dbReference type="FunFam" id="3.40.50.300:FF:000127">
    <property type="entry name" value="Ribose import ATP-binding protein RbsA"/>
    <property type="match status" value="1"/>
</dbReference>
<dbReference type="InterPro" id="IPR003593">
    <property type="entry name" value="AAA+_ATPase"/>
</dbReference>
<keyword evidence="9" id="KW-0472">Membrane</keyword>
<keyword evidence="3" id="KW-1003">Cell membrane</keyword>
<keyword evidence="8" id="KW-1278">Translocase</keyword>
<dbReference type="AlphaFoldDB" id="A0A7C4EX80"/>
<evidence type="ECO:0000256" key="8">
    <source>
        <dbReference type="ARBA" id="ARBA00022967"/>
    </source>
</evidence>
<dbReference type="PANTHER" id="PTHR43790">
    <property type="entry name" value="CARBOHYDRATE TRANSPORT ATP-BINDING PROTEIN MG119-RELATED"/>
    <property type="match status" value="1"/>
</dbReference>
<evidence type="ECO:0000256" key="1">
    <source>
        <dbReference type="ARBA" id="ARBA00004202"/>
    </source>
</evidence>
<sequence length="507" mass="54570">MTAGGQMDSPAAALEMRGISKSFGPVKAIQDVSLCVRQGAIHALVGENGAGKSTLMKILAGVYQPDAGVIVRHGKSCVWKHPAESLAAGVAVIYQELSLAPDLTVAENIWLGIEPRGILPGTYSRQRMLEATRSLARQHGFNLDPNEKVERLPPSTRQIVEVLKALARRAEILVMDEPTSSCGEAEVSALLEMVKRLRSAGATILYISHRLEEVLAIAEDLTVLRDGRVVYSGPLTGLGIPDVVKYMVGRDLADYFPKRAVRRGSVALRVSGLSSRAVHDVSFELRWGEIVGVAGLVGAGRTTLARLLCGLEPAMQGSVTIGGKNVNMRTPADALSCGIMYVTEDRKRSGLCLDLPAAWNMTLPCLPELGMKYFLRLGKENSLAQETAKALSLKWAGPTTPAWALSGGNQQKLLLGRALIAHSRLLILDEPTRGIDIAAKKDIYELIGRMAAEGKAALIMSSDLPELFGISDRILVMRRGRLVADLVTADTTQEAVMRLAAVDEVRT</sequence>
<gene>
    <name evidence="11" type="ORF">ENV54_06420</name>
</gene>
<dbReference type="GO" id="GO:0005524">
    <property type="term" value="F:ATP binding"/>
    <property type="evidence" value="ECO:0007669"/>
    <property type="project" value="UniProtKB-KW"/>
</dbReference>
<dbReference type="SMART" id="SM00382">
    <property type="entry name" value="AAA"/>
    <property type="match status" value="2"/>
</dbReference>
<reference evidence="11" key="1">
    <citation type="journal article" date="2020" name="mSystems">
        <title>Genome- and Community-Level Interaction Insights into Carbon Utilization and Element Cycling Functions of Hydrothermarchaeota in Hydrothermal Sediment.</title>
        <authorList>
            <person name="Zhou Z."/>
            <person name="Liu Y."/>
            <person name="Xu W."/>
            <person name="Pan J."/>
            <person name="Luo Z.H."/>
            <person name="Li M."/>
        </authorList>
    </citation>
    <scope>NUCLEOTIDE SEQUENCE [LARGE SCALE GENOMIC DNA]</scope>
    <source>
        <strain evidence="11">SpSt-769</strain>
    </source>
</reference>
<evidence type="ECO:0000256" key="5">
    <source>
        <dbReference type="ARBA" id="ARBA00022737"/>
    </source>
</evidence>
<keyword evidence="4" id="KW-0762">Sugar transport</keyword>
<dbReference type="GO" id="GO:0016887">
    <property type="term" value="F:ATP hydrolysis activity"/>
    <property type="evidence" value="ECO:0007669"/>
    <property type="project" value="InterPro"/>
</dbReference>
<name>A0A7C4EX80_9BACT</name>
<dbReference type="CDD" id="cd03216">
    <property type="entry name" value="ABC_Carb_Monos_I"/>
    <property type="match status" value="1"/>
</dbReference>
<dbReference type="Pfam" id="PF00005">
    <property type="entry name" value="ABC_tran"/>
    <property type="match status" value="2"/>
</dbReference>
<evidence type="ECO:0000256" key="9">
    <source>
        <dbReference type="ARBA" id="ARBA00023136"/>
    </source>
</evidence>
<evidence type="ECO:0000259" key="10">
    <source>
        <dbReference type="PROSITE" id="PS50893"/>
    </source>
</evidence>
<dbReference type="PANTHER" id="PTHR43790:SF9">
    <property type="entry name" value="GALACTOFURANOSE TRANSPORTER ATP-BINDING PROTEIN YTFR"/>
    <property type="match status" value="1"/>
</dbReference>
<accession>A0A7C4EX80</accession>
<evidence type="ECO:0000256" key="6">
    <source>
        <dbReference type="ARBA" id="ARBA00022741"/>
    </source>
</evidence>
<evidence type="ECO:0000313" key="11">
    <source>
        <dbReference type="EMBL" id="HGH60915.1"/>
    </source>
</evidence>
<dbReference type="PROSITE" id="PS00211">
    <property type="entry name" value="ABC_TRANSPORTER_1"/>
    <property type="match status" value="1"/>
</dbReference>
<dbReference type="PROSITE" id="PS50893">
    <property type="entry name" value="ABC_TRANSPORTER_2"/>
    <property type="match status" value="2"/>
</dbReference>
<evidence type="ECO:0000256" key="4">
    <source>
        <dbReference type="ARBA" id="ARBA00022597"/>
    </source>
</evidence>
<feature type="domain" description="ABC transporter" evidence="10">
    <location>
        <begin position="14"/>
        <end position="251"/>
    </location>
</feature>
<comment type="caution">
    <text evidence="11">The sequence shown here is derived from an EMBL/GenBank/DDBJ whole genome shotgun (WGS) entry which is preliminary data.</text>
</comment>